<evidence type="ECO:0000313" key="1">
    <source>
        <dbReference type="EMBL" id="KPM67569.1"/>
    </source>
</evidence>
<comment type="caution">
    <text evidence="1">The sequence shown here is derived from an EMBL/GenBank/DDBJ whole genome shotgun (WGS) entry which is preliminary data.</text>
</comment>
<dbReference type="EMBL" id="LKKS01000033">
    <property type="protein sequence ID" value="KPM67569.1"/>
    <property type="molecule type" value="Genomic_DNA"/>
</dbReference>
<dbReference type="RefSeq" id="WP_054572243.1">
    <property type="nucleotide sequence ID" value="NZ_LKKS01000033.1"/>
</dbReference>
<proteinExistence type="predicted"/>
<accession>A0A0P7DCZ2</accession>
<organism evidence="1 2">
    <name type="scientific">Pseudomonas putida</name>
    <name type="common">Arthrobacter siderocapsulatus</name>
    <dbReference type="NCBI Taxonomy" id="303"/>
    <lineage>
        <taxon>Bacteria</taxon>
        <taxon>Pseudomonadati</taxon>
        <taxon>Pseudomonadota</taxon>
        <taxon>Gammaproteobacteria</taxon>
        <taxon>Pseudomonadales</taxon>
        <taxon>Pseudomonadaceae</taxon>
        <taxon>Pseudomonas</taxon>
    </lineage>
</organism>
<name>A0A0P7DCZ2_PSEPU</name>
<gene>
    <name evidence="1" type="ORF">HB13667_05860</name>
</gene>
<sequence>MKKTPLAERAVAAIARYERAAADLTRIKRAIVAELDKCPITIEAMSDSGMEHFDRGHSMLWDGTRPNTHLHRAMTATVADYCSERRLDQEEISTQLAGWDEDDPDACPHCLAAWNLILSRKDARAEFGTAKRLVRALGKLAIQAEPKPPEKPCAARECQRPRVDGTMFCGEHQSVKGRWPRRAVTNEQLAHMMQRDGYQQ</sequence>
<dbReference type="Proteomes" id="UP000050437">
    <property type="component" value="Unassembled WGS sequence"/>
</dbReference>
<reference evidence="1 2" key="1">
    <citation type="submission" date="2015-10" db="EMBL/GenBank/DDBJ databases">
        <title>Pseudomonas putida clinical strains.</title>
        <authorList>
            <person name="Molina L."/>
            <person name="Udaondo Z."/>
        </authorList>
    </citation>
    <scope>NUCLEOTIDE SEQUENCE [LARGE SCALE GENOMIC DNA]</scope>
    <source>
        <strain evidence="1 2">HB13667</strain>
    </source>
</reference>
<protein>
    <submittedName>
        <fullName evidence="1">Uncharacterized protein</fullName>
    </submittedName>
</protein>
<dbReference type="AlphaFoldDB" id="A0A0P7DCZ2"/>
<evidence type="ECO:0000313" key="2">
    <source>
        <dbReference type="Proteomes" id="UP000050437"/>
    </source>
</evidence>